<dbReference type="STRING" id="178339.BH719_03435"/>
<keyword evidence="7 9" id="KW-0472">Membrane</keyword>
<proteinExistence type="predicted"/>
<feature type="transmembrane region" description="Helical" evidence="9">
    <location>
        <begin position="55"/>
        <end position="76"/>
    </location>
</feature>
<dbReference type="Pfam" id="PF02653">
    <property type="entry name" value="BPD_transp_2"/>
    <property type="match status" value="1"/>
</dbReference>
<evidence type="ECO:0000256" key="8">
    <source>
        <dbReference type="ARBA" id="ARBA00039381"/>
    </source>
</evidence>
<comment type="subcellular location">
    <subcellularLocation>
        <location evidence="1">Cell membrane</location>
        <topology evidence="1">Multi-pass membrane protein</topology>
    </subcellularLocation>
</comment>
<dbReference type="PANTHER" id="PTHR32196:SF71">
    <property type="entry name" value="AUTOINDUCER 2 IMPORT SYSTEM PERMEASE PROTEIN LSRD"/>
    <property type="match status" value="1"/>
</dbReference>
<dbReference type="InterPro" id="IPR001851">
    <property type="entry name" value="ABC_transp_permease"/>
</dbReference>
<dbReference type="OrthoDB" id="7947581at2"/>
<sequence>MSRTPNTPAEGSGRRAPSALRRIAASRDAKMTLVLALVVVAALVLVPRFGQPRTLTFLTLDVAATLLMALPMTLVMINADIDLSVASTAGLVSAVMGVLVQSGTGLWAVVALCLLIGVACGLFNAVMTAYVGLPALAVTIGTLALYRGLALVVIGDQSISAFPEWATEAVTGSFGKTGIPYMIVPLALAVALFAVLLHMTPYGRGLFALGHSKKAAEFVGIDTRRARLIALVLSGVMAALAGVYWTLRYSAAKADNVEGLELVVIAAVVFGGVSVFGGKGSVWGSVCGVFTVGVLNYALRLNRIPDVVLVMVTGLLLIASVVAPSIASAWSQWRSHRTPITPNTTGAQGA</sequence>
<evidence type="ECO:0000313" key="10">
    <source>
        <dbReference type="EMBL" id="AOS47027.1"/>
    </source>
</evidence>
<dbReference type="EMBL" id="CP017298">
    <property type="protein sequence ID" value="AOS47027.1"/>
    <property type="molecule type" value="Genomic_DNA"/>
</dbReference>
<keyword evidence="3" id="KW-1003">Cell membrane</keyword>
<feature type="transmembrane region" description="Helical" evidence="9">
    <location>
        <begin position="259"/>
        <end position="276"/>
    </location>
</feature>
<dbReference type="GO" id="GO:0022857">
    <property type="term" value="F:transmembrane transporter activity"/>
    <property type="evidence" value="ECO:0007669"/>
    <property type="project" value="InterPro"/>
</dbReference>
<dbReference type="CDD" id="cd06579">
    <property type="entry name" value="TM_PBP1_transp_AraH_like"/>
    <property type="match status" value="1"/>
</dbReference>
<keyword evidence="4" id="KW-0997">Cell inner membrane</keyword>
<dbReference type="GO" id="GO:0005886">
    <property type="term" value="C:plasma membrane"/>
    <property type="evidence" value="ECO:0007669"/>
    <property type="project" value="UniProtKB-SubCell"/>
</dbReference>
<keyword evidence="6 9" id="KW-1133">Transmembrane helix</keyword>
<feature type="transmembrane region" description="Helical" evidence="9">
    <location>
        <begin position="179"/>
        <end position="197"/>
    </location>
</feature>
<feature type="transmembrane region" description="Helical" evidence="9">
    <location>
        <begin position="307"/>
        <end position="330"/>
    </location>
</feature>
<name>A0A1D8B1L2_9ACTO</name>
<evidence type="ECO:0000256" key="7">
    <source>
        <dbReference type="ARBA" id="ARBA00023136"/>
    </source>
</evidence>
<dbReference type="AlphaFoldDB" id="A0A1D8B1L2"/>
<keyword evidence="11" id="KW-1185">Reference proteome</keyword>
<dbReference type="Proteomes" id="UP000095214">
    <property type="component" value="Chromosome"/>
</dbReference>
<feature type="transmembrane region" description="Helical" evidence="9">
    <location>
        <begin position="31"/>
        <end position="49"/>
    </location>
</feature>
<evidence type="ECO:0000313" key="11">
    <source>
        <dbReference type="Proteomes" id="UP000095214"/>
    </source>
</evidence>
<dbReference type="PANTHER" id="PTHR32196">
    <property type="entry name" value="ABC TRANSPORTER PERMEASE PROTEIN YPHD-RELATED-RELATED"/>
    <property type="match status" value="1"/>
</dbReference>
<evidence type="ECO:0000256" key="3">
    <source>
        <dbReference type="ARBA" id="ARBA00022475"/>
    </source>
</evidence>
<feature type="transmembrane region" description="Helical" evidence="9">
    <location>
        <begin position="228"/>
        <end position="247"/>
    </location>
</feature>
<evidence type="ECO:0000256" key="1">
    <source>
        <dbReference type="ARBA" id="ARBA00004651"/>
    </source>
</evidence>
<dbReference type="RefSeq" id="WP_009743356.1">
    <property type="nucleotide sequence ID" value="NZ_CP017298.1"/>
</dbReference>
<dbReference type="KEGG" id="phon:BH719_03435"/>
<keyword evidence="2" id="KW-0813">Transport</keyword>
<feature type="transmembrane region" description="Helical" evidence="9">
    <location>
        <begin position="83"/>
        <end position="100"/>
    </location>
</feature>
<feature type="transmembrane region" description="Helical" evidence="9">
    <location>
        <begin position="133"/>
        <end position="155"/>
    </location>
</feature>
<evidence type="ECO:0000256" key="5">
    <source>
        <dbReference type="ARBA" id="ARBA00022692"/>
    </source>
</evidence>
<organism evidence="10 11">
    <name type="scientific">Pauljensenia hongkongensis</name>
    <dbReference type="NCBI Taxonomy" id="178339"/>
    <lineage>
        <taxon>Bacteria</taxon>
        <taxon>Bacillati</taxon>
        <taxon>Actinomycetota</taxon>
        <taxon>Actinomycetes</taxon>
        <taxon>Actinomycetales</taxon>
        <taxon>Actinomycetaceae</taxon>
        <taxon>Pauljensenia</taxon>
    </lineage>
</organism>
<accession>A0A1D8B1L2</accession>
<protein>
    <recommendedName>
        <fullName evidence="8">Autoinducer 2 import system permease protein LsrD</fullName>
    </recommendedName>
</protein>
<keyword evidence="5 9" id="KW-0812">Transmembrane</keyword>
<evidence type="ECO:0000256" key="4">
    <source>
        <dbReference type="ARBA" id="ARBA00022519"/>
    </source>
</evidence>
<evidence type="ECO:0000256" key="9">
    <source>
        <dbReference type="SAM" id="Phobius"/>
    </source>
</evidence>
<feature type="transmembrane region" description="Helical" evidence="9">
    <location>
        <begin position="106"/>
        <end position="126"/>
    </location>
</feature>
<evidence type="ECO:0000256" key="2">
    <source>
        <dbReference type="ARBA" id="ARBA00022448"/>
    </source>
</evidence>
<evidence type="ECO:0000256" key="6">
    <source>
        <dbReference type="ARBA" id="ARBA00022989"/>
    </source>
</evidence>
<reference evidence="10 11" key="1">
    <citation type="submission" date="2016-09" db="EMBL/GenBank/DDBJ databases">
        <title>Complete genome sequence of Actinomyces hongkongensis HKU8.</title>
        <authorList>
            <person name="Gao Y.-X."/>
            <person name="Zhou Y.-Y."/>
            <person name="Xie Y."/>
            <person name="Wang M."/>
            <person name="Wang S.-J."/>
            <person name="Shen S.-G."/>
        </authorList>
    </citation>
    <scope>NUCLEOTIDE SEQUENCE [LARGE SCALE GENOMIC DNA]</scope>
    <source>
        <strain evidence="10 11">HKU8</strain>
    </source>
</reference>
<gene>
    <name evidence="10" type="ORF">BH719_03435</name>
</gene>